<evidence type="ECO:0000256" key="1">
    <source>
        <dbReference type="SAM" id="MobiDB-lite"/>
    </source>
</evidence>
<feature type="compositionally biased region" description="Polar residues" evidence="1">
    <location>
        <begin position="92"/>
        <end position="101"/>
    </location>
</feature>
<dbReference type="EMBL" id="JAFCMP010000434">
    <property type="protein sequence ID" value="KAG5179929.1"/>
    <property type="molecule type" value="Genomic_DNA"/>
</dbReference>
<feature type="compositionally biased region" description="Low complexity" evidence="1">
    <location>
        <begin position="271"/>
        <end position="282"/>
    </location>
</feature>
<dbReference type="Proteomes" id="UP000664859">
    <property type="component" value="Unassembled WGS sequence"/>
</dbReference>
<protein>
    <submittedName>
        <fullName evidence="2">Uncharacterized protein</fullName>
    </submittedName>
</protein>
<keyword evidence="3" id="KW-1185">Reference proteome</keyword>
<comment type="caution">
    <text evidence="2">The sequence shown here is derived from an EMBL/GenBank/DDBJ whole genome shotgun (WGS) entry which is preliminary data.</text>
</comment>
<organism evidence="2 3">
    <name type="scientific">Tribonema minus</name>
    <dbReference type="NCBI Taxonomy" id="303371"/>
    <lineage>
        <taxon>Eukaryota</taxon>
        <taxon>Sar</taxon>
        <taxon>Stramenopiles</taxon>
        <taxon>Ochrophyta</taxon>
        <taxon>PX clade</taxon>
        <taxon>Xanthophyceae</taxon>
        <taxon>Tribonematales</taxon>
        <taxon>Tribonemataceae</taxon>
        <taxon>Tribonema</taxon>
    </lineage>
</organism>
<feature type="compositionally biased region" description="Low complexity" evidence="1">
    <location>
        <begin position="62"/>
        <end position="72"/>
    </location>
</feature>
<name>A0A835YZC3_9STRA</name>
<feature type="region of interest" description="Disordered" evidence="1">
    <location>
        <begin position="254"/>
        <end position="314"/>
    </location>
</feature>
<gene>
    <name evidence="2" type="ORF">JKP88DRAFT_280022</name>
</gene>
<feature type="region of interest" description="Disordered" evidence="1">
    <location>
        <begin position="113"/>
        <end position="137"/>
    </location>
</feature>
<feature type="region of interest" description="Disordered" evidence="1">
    <location>
        <begin position="45"/>
        <end position="101"/>
    </location>
</feature>
<proteinExistence type="predicted"/>
<accession>A0A835YZC3</accession>
<reference evidence="2" key="1">
    <citation type="submission" date="2021-02" db="EMBL/GenBank/DDBJ databases">
        <title>First Annotated Genome of the Yellow-green Alga Tribonema minus.</title>
        <authorList>
            <person name="Mahan K.M."/>
        </authorList>
    </citation>
    <scope>NUCLEOTIDE SEQUENCE</scope>
    <source>
        <strain evidence="2">UTEX B ZZ1240</strain>
    </source>
</reference>
<evidence type="ECO:0000313" key="3">
    <source>
        <dbReference type="Proteomes" id="UP000664859"/>
    </source>
</evidence>
<evidence type="ECO:0000313" key="2">
    <source>
        <dbReference type="EMBL" id="KAG5179929.1"/>
    </source>
</evidence>
<dbReference type="AlphaFoldDB" id="A0A835YZC3"/>
<sequence>MAMQVAPQPQPCCLKEEALLSEEQQQQQLELDVASLLLGFKRKRLVPDGGAGCSVDSRRSSDSGSSTNSASGKTRCPLDTIPPPPSAHDYHNSSGSSSYNRQRFQPAAAVEFLKGGVKRPRGPNSISSESSEDDKSLPSLVESLRRLKRVPSQDVMCVSDDEECQQQQLEQPMARPNFTGVWKRVQTRNMGAFLGFCGLSEEQVAHAAEVSKTERLFHAVRHSGGKFQVTVCRERTPLSTATYTLGGPSVVLSTDAMEDGIGSSSGGGGSSSSTDGSGQNSSNAAEGDSNGVPPPQQQQQQRQQQRRRTARMRWARDGRSVAFVSANAATGFELRSARRLVCGGRAMVMQQTARRGGSGGGGDAVSALTLFVKC</sequence>
<feature type="compositionally biased region" description="Basic residues" evidence="1">
    <location>
        <begin position="304"/>
        <end position="313"/>
    </location>
</feature>